<evidence type="ECO:0000256" key="1">
    <source>
        <dbReference type="ARBA" id="ARBA00022490"/>
    </source>
</evidence>
<name>A0ABY7WF85_9SPHI</name>
<dbReference type="PANTHER" id="PTHR34389">
    <property type="entry name" value="L-RHAMNOSE MUTAROTASE"/>
    <property type="match status" value="1"/>
</dbReference>
<keyword evidence="3" id="KW-0119">Carbohydrate metabolism</keyword>
<dbReference type="RefSeq" id="WP_274267014.1">
    <property type="nucleotide sequence ID" value="NZ_CP117880.1"/>
</dbReference>
<sequence length="103" mass="11828">MQKVAFKMKLKPGMKAEYKKRHEAIWPELVALLKDSGISDYSIFLDEESDTLFAVQRLTGNSSQELGKTAIVQRWWQYMADIMETNADFSPVSTPLTNVFHLD</sequence>
<evidence type="ECO:0000256" key="4">
    <source>
        <dbReference type="ARBA" id="ARBA00023308"/>
    </source>
</evidence>
<dbReference type="GO" id="GO:0062192">
    <property type="term" value="F:L-rhamnose mutarotase activity"/>
    <property type="evidence" value="ECO:0007669"/>
    <property type="project" value="UniProtKB-EC"/>
</dbReference>
<evidence type="ECO:0000256" key="3">
    <source>
        <dbReference type="ARBA" id="ARBA00023277"/>
    </source>
</evidence>
<dbReference type="InterPro" id="IPR011008">
    <property type="entry name" value="Dimeric_a/b-barrel"/>
</dbReference>
<protein>
    <recommendedName>
        <fullName evidence="5">L-rhamnose mutarotase</fullName>
        <ecNumber evidence="5">5.1.3.32</ecNumber>
    </recommendedName>
</protein>
<dbReference type="PANTHER" id="PTHR34389:SF2">
    <property type="entry name" value="L-RHAMNOSE MUTAROTASE"/>
    <property type="match status" value="1"/>
</dbReference>
<evidence type="ECO:0000256" key="5">
    <source>
        <dbReference type="NCBIfam" id="TIGR02625"/>
    </source>
</evidence>
<dbReference type="EMBL" id="CP117880">
    <property type="protein sequence ID" value="WDF68281.1"/>
    <property type="molecule type" value="Genomic_DNA"/>
</dbReference>
<keyword evidence="2 6" id="KW-0413">Isomerase</keyword>
<dbReference type="EC" id="5.1.3.32" evidence="5"/>
<evidence type="ECO:0000256" key="2">
    <source>
        <dbReference type="ARBA" id="ARBA00023235"/>
    </source>
</evidence>
<gene>
    <name evidence="6" type="primary">rhaM</name>
    <name evidence="6" type="ORF">PQ465_18540</name>
</gene>
<organism evidence="6 7">
    <name type="scientific">Sphingobacterium oryzagri</name>
    <dbReference type="NCBI Taxonomy" id="3025669"/>
    <lineage>
        <taxon>Bacteria</taxon>
        <taxon>Pseudomonadati</taxon>
        <taxon>Bacteroidota</taxon>
        <taxon>Sphingobacteriia</taxon>
        <taxon>Sphingobacteriales</taxon>
        <taxon>Sphingobacteriaceae</taxon>
        <taxon>Sphingobacterium</taxon>
    </lineage>
</organism>
<proteinExistence type="inferred from homology"/>
<keyword evidence="7" id="KW-1185">Reference proteome</keyword>
<evidence type="ECO:0000313" key="7">
    <source>
        <dbReference type="Proteomes" id="UP001221558"/>
    </source>
</evidence>
<reference evidence="6 7" key="1">
    <citation type="submission" date="2023-02" db="EMBL/GenBank/DDBJ databases">
        <title>Genome sequence of Sphingobacterium sp. KACC 22765.</title>
        <authorList>
            <person name="Kim S."/>
            <person name="Heo J."/>
            <person name="Kwon S.-W."/>
        </authorList>
    </citation>
    <scope>NUCLEOTIDE SEQUENCE [LARGE SCALE GENOMIC DNA]</scope>
    <source>
        <strain evidence="6 7">KACC 22765</strain>
    </source>
</reference>
<keyword evidence="1" id="KW-0963">Cytoplasm</keyword>
<dbReference type="NCBIfam" id="TIGR02625">
    <property type="entry name" value="YiiL_rotase"/>
    <property type="match status" value="1"/>
</dbReference>
<dbReference type="Proteomes" id="UP001221558">
    <property type="component" value="Chromosome"/>
</dbReference>
<dbReference type="SUPFAM" id="SSF54909">
    <property type="entry name" value="Dimeric alpha+beta barrel"/>
    <property type="match status" value="1"/>
</dbReference>
<keyword evidence="4" id="KW-0684">Rhamnose metabolism</keyword>
<dbReference type="Pfam" id="PF05336">
    <property type="entry name" value="rhaM"/>
    <property type="match status" value="1"/>
</dbReference>
<accession>A0ABY7WF85</accession>
<dbReference type="HAMAP" id="MF_01663">
    <property type="entry name" value="L_rham_rotase"/>
    <property type="match status" value="1"/>
</dbReference>
<dbReference type="InterPro" id="IPR008000">
    <property type="entry name" value="Rham/fucose_mutarotase"/>
</dbReference>
<dbReference type="Gene3D" id="3.30.70.100">
    <property type="match status" value="1"/>
</dbReference>
<evidence type="ECO:0000313" key="6">
    <source>
        <dbReference type="EMBL" id="WDF68281.1"/>
    </source>
</evidence>
<dbReference type="InterPro" id="IPR013448">
    <property type="entry name" value="L-rhamnose_mutarotase"/>
</dbReference>